<feature type="chain" id="PRO_5022790529" description="Secreted protein" evidence="2">
    <location>
        <begin position="22"/>
        <end position="344"/>
    </location>
</feature>
<evidence type="ECO:0000313" key="3">
    <source>
        <dbReference type="EMBL" id="QEG35528.1"/>
    </source>
</evidence>
<evidence type="ECO:0000256" key="1">
    <source>
        <dbReference type="SAM" id="MobiDB-lite"/>
    </source>
</evidence>
<dbReference type="KEGG" id="bgok:Pr1d_28290"/>
<dbReference type="OrthoDB" id="242701at2"/>
<dbReference type="AlphaFoldDB" id="A0A5B9Q9C2"/>
<protein>
    <recommendedName>
        <fullName evidence="5">Secreted protein</fullName>
    </recommendedName>
</protein>
<accession>A0A5B9Q9C2</accession>
<proteinExistence type="predicted"/>
<feature type="compositionally biased region" description="Basic and acidic residues" evidence="1">
    <location>
        <begin position="53"/>
        <end position="62"/>
    </location>
</feature>
<dbReference type="EMBL" id="CP042913">
    <property type="protein sequence ID" value="QEG35528.1"/>
    <property type="molecule type" value="Genomic_DNA"/>
</dbReference>
<reference evidence="3 4" key="1">
    <citation type="submission" date="2019-08" db="EMBL/GenBank/DDBJ databases">
        <title>Deep-cultivation of Planctomycetes and their phenomic and genomic characterization uncovers novel biology.</title>
        <authorList>
            <person name="Wiegand S."/>
            <person name="Jogler M."/>
            <person name="Boedeker C."/>
            <person name="Pinto D."/>
            <person name="Vollmers J."/>
            <person name="Rivas-Marin E."/>
            <person name="Kohn T."/>
            <person name="Peeters S.H."/>
            <person name="Heuer A."/>
            <person name="Rast P."/>
            <person name="Oberbeckmann S."/>
            <person name="Bunk B."/>
            <person name="Jeske O."/>
            <person name="Meyerdierks A."/>
            <person name="Storesund J.E."/>
            <person name="Kallscheuer N."/>
            <person name="Luecker S."/>
            <person name="Lage O.M."/>
            <person name="Pohl T."/>
            <person name="Merkel B.J."/>
            <person name="Hornburger P."/>
            <person name="Mueller R.-W."/>
            <person name="Bruemmer F."/>
            <person name="Labrenz M."/>
            <person name="Spormann A.M."/>
            <person name="Op den Camp H."/>
            <person name="Overmann J."/>
            <person name="Amann R."/>
            <person name="Jetten M.S.M."/>
            <person name="Mascher T."/>
            <person name="Medema M.H."/>
            <person name="Devos D.P."/>
            <person name="Kaster A.-K."/>
            <person name="Ovreas L."/>
            <person name="Rohde M."/>
            <person name="Galperin M.Y."/>
            <person name="Jogler C."/>
        </authorList>
    </citation>
    <scope>NUCLEOTIDE SEQUENCE [LARGE SCALE GENOMIC DNA]</scope>
    <source>
        <strain evidence="3 4">Pr1d</strain>
    </source>
</reference>
<feature type="signal peptide" evidence="2">
    <location>
        <begin position="1"/>
        <end position="21"/>
    </location>
</feature>
<keyword evidence="4" id="KW-1185">Reference proteome</keyword>
<keyword evidence="2" id="KW-0732">Signal</keyword>
<sequence precursor="true">MFRFIVLLTAPWLLTASSLVAEPIVPGTGEQVKMVGDNFEDPGWSYIMNGQKASHEQDEEQRPPGGRSRNGRWYESAMRGQPDFIKRVPTPPNGLAGSRGALMLRTSLSGIPGQISNKQMQDDLLMNVMSRLGQAVPVGWTPSFTVRVYLPPFDKWENRTGASFGVRGDCRGRNLEGNVEAYWPGFFILFRSETSNNIDEDYAQLSFRAQQSGLDLAGPKIMEPGWWTFGMTFTPDGRVHYYAHAGVEDLTPEDHLFSSFAYGWECLYFDNMFVNVANWENGQNWSTPWVIDDPQFFVVPPEGQSLANLVRRRSSNSRVANRTSTGNGNRPHSSFGKPANSFRR</sequence>
<feature type="compositionally biased region" description="Low complexity" evidence="1">
    <location>
        <begin position="316"/>
        <end position="325"/>
    </location>
</feature>
<feature type="region of interest" description="Disordered" evidence="1">
    <location>
        <begin position="51"/>
        <end position="72"/>
    </location>
</feature>
<feature type="region of interest" description="Disordered" evidence="1">
    <location>
        <begin position="311"/>
        <end position="344"/>
    </location>
</feature>
<dbReference type="RefSeq" id="WP_148074033.1">
    <property type="nucleotide sequence ID" value="NZ_CP042913.1"/>
</dbReference>
<name>A0A5B9Q9C2_9BACT</name>
<gene>
    <name evidence="3" type="ORF">Pr1d_28290</name>
</gene>
<dbReference type="Proteomes" id="UP000323917">
    <property type="component" value="Chromosome"/>
</dbReference>
<evidence type="ECO:0000313" key="4">
    <source>
        <dbReference type="Proteomes" id="UP000323917"/>
    </source>
</evidence>
<evidence type="ECO:0000256" key="2">
    <source>
        <dbReference type="SAM" id="SignalP"/>
    </source>
</evidence>
<evidence type="ECO:0008006" key="5">
    <source>
        <dbReference type="Google" id="ProtNLM"/>
    </source>
</evidence>
<organism evidence="3 4">
    <name type="scientific">Bythopirellula goksoeyrii</name>
    <dbReference type="NCBI Taxonomy" id="1400387"/>
    <lineage>
        <taxon>Bacteria</taxon>
        <taxon>Pseudomonadati</taxon>
        <taxon>Planctomycetota</taxon>
        <taxon>Planctomycetia</taxon>
        <taxon>Pirellulales</taxon>
        <taxon>Lacipirellulaceae</taxon>
        <taxon>Bythopirellula</taxon>
    </lineage>
</organism>